<gene>
    <name evidence="6" type="ORF">BG261_07770</name>
</gene>
<keyword evidence="7" id="KW-1185">Reference proteome</keyword>
<comment type="similarity">
    <text evidence="2">Belongs to the bacterial solute-binding protein 1 family.</text>
</comment>
<keyword evidence="5" id="KW-0472">Membrane</keyword>
<dbReference type="PANTHER" id="PTHR43649:SF31">
    <property type="entry name" value="SN-GLYCEROL-3-PHOSPHATE-BINDING PERIPLASMIC PROTEIN UGPB"/>
    <property type="match status" value="1"/>
</dbReference>
<keyword evidence="3" id="KW-0813">Transport</keyword>
<proteinExistence type="inferred from homology"/>
<dbReference type="Proteomes" id="UP000178622">
    <property type="component" value="Unassembled WGS sequence"/>
</dbReference>
<reference evidence="7" key="1">
    <citation type="submission" date="2016-09" db="EMBL/GenBank/DDBJ databases">
        <title>Draft genome sequence of a novel species of the family Streptococcaceae isolated from flowers.</title>
        <authorList>
            <person name="Chuah L.-O."/>
            <person name="Yap K.-P."/>
            <person name="Thong K.L."/>
            <person name="Liong M.T."/>
            <person name="Ahmad R."/>
            <person name="Rusul G."/>
        </authorList>
    </citation>
    <scope>NUCLEOTIDE SEQUENCE [LARGE SCALE GENOMIC DNA]</scope>
    <source>
        <strain evidence="7">DF1</strain>
    </source>
</reference>
<evidence type="ECO:0000313" key="6">
    <source>
        <dbReference type="EMBL" id="OFI48373.1"/>
    </source>
</evidence>
<dbReference type="EMBL" id="MKIR01000026">
    <property type="protein sequence ID" value="OFI48373.1"/>
    <property type="molecule type" value="Genomic_DNA"/>
</dbReference>
<dbReference type="InterPro" id="IPR050490">
    <property type="entry name" value="Bact_solute-bd_prot1"/>
</dbReference>
<accession>A0A1E8GL40</accession>
<dbReference type="InterPro" id="IPR006059">
    <property type="entry name" value="SBP"/>
</dbReference>
<keyword evidence="4" id="KW-0732">Signal</keyword>
<dbReference type="AlphaFoldDB" id="A0A1E8GL40"/>
<dbReference type="PANTHER" id="PTHR43649">
    <property type="entry name" value="ARABINOSE-BINDING PROTEIN-RELATED"/>
    <property type="match status" value="1"/>
</dbReference>
<evidence type="ECO:0000256" key="2">
    <source>
        <dbReference type="ARBA" id="ARBA00008520"/>
    </source>
</evidence>
<evidence type="ECO:0000256" key="1">
    <source>
        <dbReference type="ARBA" id="ARBA00004196"/>
    </source>
</evidence>
<evidence type="ECO:0000313" key="7">
    <source>
        <dbReference type="Proteomes" id="UP000178622"/>
    </source>
</evidence>
<keyword evidence="5" id="KW-0812">Transmembrane</keyword>
<evidence type="ECO:0000256" key="4">
    <source>
        <dbReference type="ARBA" id="ARBA00022729"/>
    </source>
</evidence>
<protein>
    <submittedName>
        <fullName evidence="6">Sugar-binding protein</fullName>
    </submittedName>
</protein>
<evidence type="ECO:0000256" key="5">
    <source>
        <dbReference type="SAM" id="Phobius"/>
    </source>
</evidence>
<dbReference type="GO" id="GO:0030313">
    <property type="term" value="C:cell envelope"/>
    <property type="evidence" value="ECO:0007669"/>
    <property type="project" value="UniProtKB-SubCell"/>
</dbReference>
<dbReference type="Gene3D" id="3.40.190.10">
    <property type="entry name" value="Periplasmic binding protein-like II"/>
    <property type="match status" value="1"/>
</dbReference>
<dbReference type="SUPFAM" id="SSF53850">
    <property type="entry name" value="Periplasmic binding protein-like II"/>
    <property type="match status" value="1"/>
</dbReference>
<dbReference type="Pfam" id="PF01547">
    <property type="entry name" value="SBP_bac_1"/>
    <property type="match status" value="1"/>
</dbReference>
<name>A0A1E8GL40_9LACT</name>
<comment type="caution">
    <text evidence="6">The sequence shown here is derived from an EMBL/GenBank/DDBJ whole genome shotgun (WGS) entry which is preliminary data.</text>
</comment>
<dbReference type="OrthoDB" id="383937at2"/>
<organism evidence="6 7">
    <name type="scientific">Floricoccus tropicus</name>
    <dbReference type="NCBI Taxonomy" id="1859473"/>
    <lineage>
        <taxon>Bacteria</taxon>
        <taxon>Bacillati</taxon>
        <taxon>Bacillota</taxon>
        <taxon>Bacilli</taxon>
        <taxon>Lactobacillales</taxon>
        <taxon>Streptococcaceae</taxon>
        <taxon>Floricoccus</taxon>
    </lineage>
</organism>
<evidence type="ECO:0000256" key="3">
    <source>
        <dbReference type="ARBA" id="ARBA00022448"/>
    </source>
</evidence>
<comment type="subcellular location">
    <subcellularLocation>
        <location evidence="1">Cell envelope</location>
    </subcellularLocation>
</comment>
<keyword evidence="5" id="KW-1133">Transmembrane helix</keyword>
<dbReference type="STRING" id="1859473.BG261_07770"/>
<feature type="transmembrane region" description="Helical" evidence="5">
    <location>
        <begin position="7"/>
        <end position="25"/>
    </location>
</feature>
<sequence>MTRKNKILIICITALSILIFVIIIYNRKKTTVLRLGTYSGSSWNVPNAKENKVIDNAIKRFEKENPNVKVEYESGIPKDDYSDWLSENIIKGTQPDVFIIPENDFNLLASTNALMKLDGKVNNIIDTNDFYGSTFKSGQYGGSQYALPFESNPTMMCINKDLLEKEGIKIPDSSWTLDDFYNICSKLTRDTDNNGIIDQFGSTDYTWQMAIAATGSKIFNDEGTKAYFNTTPVKKSLNFISQLNKLSGNYKVTSDDFDEGHVAFSPMTLAQYRTYKPYPYHVSKYSTFSWTCVKMPSLEKNINGTQLSTSLFGVSSKTKNARLSWKFLKLLCDDDNTQQEVFATSQGTSVLKRVMESSATKSLLKDDDFGSNALSVDTLNTMMDNAVNEPKFKKYNSVEEKADYLITKAISNNNIDTELANIQKSIEDELK</sequence>